<evidence type="ECO:0000256" key="2">
    <source>
        <dbReference type="ARBA" id="ARBA00004496"/>
    </source>
</evidence>
<evidence type="ECO:0000256" key="8">
    <source>
        <dbReference type="ARBA" id="ARBA00022737"/>
    </source>
</evidence>
<comment type="subunit">
    <text evidence="4">Interacts with UBC9, RAN, RBM8A, eIF-1A and PAX6.</text>
</comment>
<dbReference type="PANTHER" id="PTHR12363:SF33">
    <property type="entry name" value="IMPORTIN-13"/>
    <property type="match status" value="1"/>
</dbReference>
<dbReference type="Pfam" id="PF24140">
    <property type="entry name" value="TPR_TNPO3_IPO13_3rd"/>
    <property type="match status" value="1"/>
</dbReference>
<dbReference type="Ensembl" id="ENSACLT00000045281.1">
    <property type="protein sequence ID" value="ENSACLP00000062874.1"/>
    <property type="gene ID" value="ENSACLG00000011458.2"/>
</dbReference>
<dbReference type="GO" id="GO:0031267">
    <property type="term" value="F:small GTPase binding"/>
    <property type="evidence" value="ECO:0007669"/>
    <property type="project" value="InterPro"/>
</dbReference>
<comment type="subcellular location">
    <subcellularLocation>
        <location evidence="2">Cytoplasm</location>
    </subcellularLocation>
    <subcellularLocation>
        <location evidence="1">Nucleus</location>
    </subcellularLocation>
</comment>
<reference evidence="12 13" key="1">
    <citation type="submission" date="2018-05" db="EMBL/GenBank/DDBJ databases">
        <authorList>
            <person name="Datahose"/>
        </authorList>
    </citation>
    <scope>NUCLEOTIDE SEQUENCE</scope>
</reference>
<comment type="similarity">
    <text evidence="3">Belongs to the importin beta family.</text>
</comment>
<dbReference type="Pfam" id="PF08389">
    <property type="entry name" value="Xpo1"/>
    <property type="match status" value="1"/>
</dbReference>
<evidence type="ECO:0000256" key="1">
    <source>
        <dbReference type="ARBA" id="ARBA00004123"/>
    </source>
</evidence>
<evidence type="ECO:0000256" key="5">
    <source>
        <dbReference type="ARBA" id="ARBA00016020"/>
    </source>
</evidence>
<evidence type="ECO:0000313" key="13">
    <source>
        <dbReference type="Proteomes" id="UP000265100"/>
    </source>
</evidence>
<reference evidence="12" key="4">
    <citation type="submission" date="2025-09" db="UniProtKB">
        <authorList>
            <consortium name="Ensembl"/>
        </authorList>
    </citation>
    <scope>IDENTIFICATION</scope>
</reference>
<keyword evidence="7" id="KW-0963">Cytoplasm</keyword>
<protein>
    <recommendedName>
        <fullName evidence="5">Importin-13</fullName>
    </recommendedName>
</protein>
<evidence type="ECO:0000259" key="11">
    <source>
        <dbReference type="PROSITE" id="PS50166"/>
    </source>
</evidence>
<keyword evidence="6" id="KW-0813">Transport</keyword>
<accession>A0AAX7U0T2</accession>
<evidence type="ECO:0000313" key="12">
    <source>
        <dbReference type="Ensembl" id="ENSACLP00000062874.1"/>
    </source>
</evidence>
<dbReference type="InterPro" id="IPR040944">
    <property type="entry name" value="Importin_rep_2"/>
</dbReference>
<evidence type="ECO:0000256" key="7">
    <source>
        <dbReference type="ARBA" id="ARBA00022490"/>
    </source>
</evidence>
<dbReference type="InterPro" id="IPR040709">
    <property type="entry name" value="Importin_rep_1"/>
</dbReference>
<dbReference type="InterPro" id="IPR016024">
    <property type="entry name" value="ARM-type_fold"/>
</dbReference>
<dbReference type="GO" id="GO:0006606">
    <property type="term" value="P:protein import into nucleus"/>
    <property type="evidence" value="ECO:0007669"/>
    <property type="project" value="TreeGrafter"/>
</dbReference>
<evidence type="ECO:0000256" key="4">
    <source>
        <dbReference type="ARBA" id="ARBA00011422"/>
    </source>
</evidence>
<evidence type="ECO:0000256" key="3">
    <source>
        <dbReference type="ARBA" id="ARBA00007991"/>
    </source>
</evidence>
<dbReference type="AlphaFoldDB" id="A0AAX7U0T2"/>
<dbReference type="Proteomes" id="UP000265100">
    <property type="component" value="Chromosome 23"/>
</dbReference>
<keyword evidence="8" id="KW-0677">Repeat</keyword>
<dbReference type="Pfam" id="PF18806">
    <property type="entry name" value="Importin_rep_3"/>
    <property type="match status" value="1"/>
</dbReference>
<organism evidence="12 13">
    <name type="scientific">Astatotilapia calliptera</name>
    <name type="common">Eastern happy</name>
    <name type="synonym">Chromis callipterus</name>
    <dbReference type="NCBI Taxonomy" id="8154"/>
    <lineage>
        <taxon>Eukaryota</taxon>
        <taxon>Metazoa</taxon>
        <taxon>Chordata</taxon>
        <taxon>Craniata</taxon>
        <taxon>Vertebrata</taxon>
        <taxon>Euteleostomi</taxon>
        <taxon>Actinopterygii</taxon>
        <taxon>Neopterygii</taxon>
        <taxon>Teleostei</taxon>
        <taxon>Neoteleostei</taxon>
        <taxon>Acanthomorphata</taxon>
        <taxon>Ovalentaria</taxon>
        <taxon>Cichlomorphae</taxon>
        <taxon>Cichliformes</taxon>
        <taxon>Cichlidae</taxon>
        <taxon>African cichlids</taxon>
        <taxon>Pseudocrenilabrinae</taxon>
        <taxon>Haplochromini</taxon>
        <taxon>Astatotilapia</taxon>
    </lineage>
</organism>
<dbReference type="InterPro" id="IPR057942">
    <property type="entry name" value="TPR_TNPO3_IPO13_3rd"/>
</dbReference>
<evidence type="ECO:0000256" key="10">
    <source>
        <dbReference type="ARBA" id="ARBA00023242"/>
    </source>
</evidence>
<dbReference type="PANTHER" id="PTHR12363">
    <property type="entry name" value="TRANSPORTIN 3 AND IMPORTIN 13"/>
    <property type="match status" value="1"/>
</dbReference>
<dbReference type="GO" id="GO:0005634">
    <property type="term" value="C:nucleus"/>
    <property type="evidence" value="ECO:0007669"/>
    <property type="project" value="UniProtKB-SubCell"/>
</dbReference>
<dbReference type="GO" id="GO:0005737">
    <property type="term" value="C:cytoplasm"/>
    <property type="evidence" value="ECO:0007669"/>
    <property type="project" value="UniProtKB-SubCell"/>
</dbReference>
<proteinExistence type="inferred from homology"/>
<reference evidence="12" key="3">
    <citation type="submission" date="2025-08" db="UniProtKB">
        <authorList>
            <consortium name="Ensembl"/>
        </authorList>
    </citation>
    <scope>IDENTIFICATION</scope>
</reference>
<dbReference type="InterPro" id="IPR001494">
    <property type="entry name" value="Importin-beta_N"/>
</dbReference>
<keyword evidence="13" id="KW-1185">Reference proteome</keyword>
<reference evidence="13" key="2">
    <citation type="submission" date="2023-03" db="EMBL/GenBank/DDBJ databases">
        <authorList>
            <consortium name="Wellcome Sanger Institute Data Sharing"/>
        </authorList>
    </citation>
    <scope>NUCLEOTIDE SEQUENCE [LARGE SCALE GENOMIC DNA]</scope>
</reference>
<keyword evidence="10" id="KW-0539">Nucleus</keyword>
<dbReference type="SMART" id="SM00913">
    <property type="entry name" value="IBN_N"/>
    <property type="match status" value="1"/>
</dbReference>
<name>A0AAX7U0T2_ASTCA</name>
<dbReference type="PROSITE" id="PS50166">
    <property type="entry name" value="IMPORTIN_B_NT"/>
    <property type="match status" value="1"/>
</dbReference>
<gene>
    <name evidence="12" type="primary">IPO13</name>
</gene>
<dbReference type="InterPro" id="IPR057941">
    <property type="entry name" value="TPR_TNPO3_IPO13_2nd"/>
</dbReference>
<feature type="domain" description="Importin N-terminal" evidence="11">
    <location>
        <begin position="40"/>
        <end position="106"/>
    </location>
</feature>
<sequence length="844" mass="94820">METPGRIAATPDALDFTVENVETALHQLYYDPNIENKNLAQKWLMQAQVSPQAWQFCWALLSPEKVPEIQYFGASALHTKISRYWSDIPTDQYESLKSQLFSQIACFSSGSKMVLTRLCVALASLALNTMPEAWPGAVAEMVRVFQEDGGGVDGRARCLALLELLTVLPEEFQTSRLPQYRKGQVRGALGREWGSVCPLLQQLLRRTDSPGAVKARVLRCLSSWVLLDVPLSESEGLVHDCFSALPDPELFDTAVEAIVNAISQPDSQRYVNTLLKLVPQVLALQEQLREAVQNGDMETCHGICRIAVTLGENHSRTLLEQVDHWQSFLALVNMIMFCTGIPGHYPVNETTSSLTLTFWYTLQDEIMSFESDKQAVYLQVYRPVYFQLVDVLLHKAQFPSDQEYASWSSDEKEQFRIYRVDISDTLMYVYEMLGSELLSNLYDKLGRLLTNAEQPTSWQHTEALLYGFQSIAETIDVNYSDVIPGLIGLIPRININNVQLADTVMFTIGALAEWLADHPVMLSSVLPLVLQALGNPDLSVSSVSTLKKICRECKYDLPQYATNIVAVSQEVLIKQIHKTSQCMWLMQALGFLLSALPVEDILRNLHSLITPYIQQLEKLADETPNPSNKLMVHIFASETDHFPPIKALFELVTSVTLSIFQQGPRDHPDIVDSFMQLQAQALKRKPDLFLSESLDVKAVFHCGVLSLKFPEAPTVKSTCLFFTELLPHCSDVPPLARVVQEDGKLLVQAVLEGIGGGASRSLMDQFADVLFCLNKHCFSLLAVWLKEALQPPGFPSSRITAEQKDNFSHQILRERVNKRRVKDIVKEFTLLCRGLHGTEYAAEY</sequence>
<dbReference type="SUPFAM" id="SSF48371">
    <property type="entry name" value="ARM repeat"/>
    <property type="match status" value="1"/>
</dbReference>
<dbReference type="Pfam" id="PF03810">
    <property type="entry name" value="IBN_N"/>
    <property type="match status" value="1"/>
</dbReference>
<dbReference type="InterPro" id="IPR051345">
    <property type="entry name" value="Importin_beta-like_NTR"/>
</dbReference>
<dbReference type="InterPro" id="IPR040520">
    <property type="entry name" value="Importin_rep_3"/>
</dbReference>
<dbReference type="Pfam" id="PF24138">
    <property type="entry name" value="TPR_TNPO3_IPO13_2nd"/>
    <property type="match status" value="1"/>
</dbReference>
<dbReference type="Pfam" id="PF18786">
    <property type="entry name" value="Importin_rep_2"/>
    <property type="match status" value="1"/>
</dbReference>
<dbReference type="InterPro" id="IPR011989">
    <property type="entry name" value="ARM-like"/>
</dbReference>
<keyword evidence="9" id="KW-0653">Protein transport</keyword>
<dbReference type="Pfam" id="PF18773">
    <property type="entry name" value="Importin_rep"/>
    <property type="match status" value="1"/>
</dbReference>
<dbReference type="GeneTree" id="ENSGT00530000063347"/>
<dbReference type="Gene3D" id="1.25.10.10">
    <property type="entry name" value="Leucine-rich Repeat Variant"/>
    <property type="match status" value="2"/>
</dbReference>
<dbReference type="InterPro" id="IPR013598">
    <property type="entry name" value="Exportin-1/Importin-b-like"/>
</dbReference>
<evidence type="ECO:0000256" key="6">
    <source>
        <dbReference type="ARBA" id="ARBA00022448"/>
    </source>
</evidence>
<evidence type="ECO:0000256" key="9">
    <source>
        <dbReference type="ARBA" id="ARBA00022927"/>
    </source>
</evidence>